<keyword evidence="1" id="KW-0812">Transmembrane</keyword>
<keyword evidence="1" id="KW-0472">Membrane</keyword>
<name>A0A914DLN3_9BILA</name>
<proteinExistence type="predicted"/>
<protein>
    <submittedName>
        <fullName evidence="3">G-protein coupled receptors family 1 profile domain-containing protein</fullName>
    </submittedName>
</protein>
<dbReference type="SUPFAM" id="SSF81321">
    <property type="entry name" value="Family A G protein-coupled receptor-like"/>
    <property type="match status" value="1"/>
</dbReference>
<evidence type="ECO:0000313" key="3">
    <source>
        <dbReference type="WBParaSite" id="ACRNAN_scaffold3070.g29201.t1"/>
    </source>
</evidence>
<evidence type="ECO:0000313" key="2">
    <source>
        <dbReference type="Proteomes" id="UP000887540"/>
    </source>
</evidence>
<feature type="transmembrane region" description="Helical" evidence="1">
    <location>
        <begin position="14"/>
        <end position="36"/>
    </location>
</feature>
<keyword evidence="2" id="KW-1185">Reference proteome</keyword>
<sequence length="108" mass="12047">MLVLWSYYIPPSKLIYVLFMCGTILDSGFHPFLYLCMNRKLRSIIIEAISVRKNKSTVVIVTTNPNINARLSGAATSDTDKGRSHSVPAPLPAWEMVPLGSDHMVIKK</sequence>
<keyword evidence="1" id="KW-1133">Transmembrane helix</keyword>
<dbReference type="WBParaSite" id="ACRNAN_scaffold3070.g29201.t1">
    <property type="protein sequence ID" value="ACRNAN_scaffold3070.g29201.t1"/>
    <property type="gene ID" value="ACRNAN_scaffold3070.g29201"/>
</dbReference>
<organism evidence="2 3">
    <name type="scientific">Acrobeloides nanus</name>
    <dbReference type="NCBI Taxonomy" id="290746"/>
    <lineage>
        <taxon>Eukaryota</taxon>
        <taxon>Metazoa</taxon>
        <taxon>Ecdysozoa</taxon>
        <taxon>Nematoda</taxon>
        <taxon>Chromadorea</taxon>
        <taxon>Rhabditida</taxon>
        <taxon>Tylenchina</taxon>
        <taxon>Cephalobomorpha</taxon>
        <taxon>Cephaloboidea</taxon>
        <taxon>Cephalobidae</taxon>
        <taxon>Acrobeloides</taxon>
    </lineage>
</organism>
<dbReference type="Proteomes" id="UP000887540">
    <property type="component" value="Unplaced"/>
</dbReference>
<reference evidence="3" key="1">
    <citation type="submission" date="2022-11" db="UniProtKB">
        <authorList>
            <consortium name="WormBaseParasite"/>
        </authorList>
    </citation>
    <scope>IDENTIFICATION</scope>
</reference>
<accession>A0A914DLN3</accession>
<evidence type="ECO:0000256" key="1">
    <source>
        <dbReference type="SAM" id="Phobius"/>
    </source>
</evidence>
<dbReference type="AlphaFoldDB" id="A0A914DLN3"/>